<dbReference type="GO" id="GO:0071561">
    <property type="term" value="C:nucleus-vacuole junction"/>
    <property type="evidence" value="ECO:0007669"/>
    <property type="project" value="TreeGrafter"/>
</dbReference>
<keyword evidence="1" id="KW-0812">Transmembrane</keyword>
<keyword evidence="1" id="KW-1133">Transmembrane helix</keyword>
<keyword evidence="3" id="KW-1185">Reference proteome</keyword>
<reference evidence="2 3" key="1">
    <citation type="journal article" date="2016" name="Mol. Biol. Evol.">
        <title>Comparative Genomics of Early-Diverging Mushroom-Forming Fungi Provides Insights into the Origins of Lignocellulose Decay Capabilities.</title>
        <authorList>
            <person name="Nagy L.G."/>
            <person name="Riley R."/>
            <person name="Tritt A."/>
            <person name="Adam C."/>
            <person name="Daum C."/>
            <person name="Floudas D."/>
            <person name="Sun H."/>
            <person name="Yadav J.S."/>
            <person name="Pangilinan J."/>
            <person name="Larsson K.H."/>
            <person name="Matsuura K."/>
            <person name="Barry K."/>
            <person name="Labutti K."/>
            <person name="Kuo R."/>
            <person name="Ohm R.A."/>
            <person name="Bhattacharya S.S."/>
            <person name="Shirouzu T."/>
            <person name="Yoshinaga Y."/>
            <person name="Martin F.M."/>
            <person name="Grigoriev I.V."/>
            <person name="Hibbett D.S."/>
        </authorList>
    </citation>
    <scope>NUCLEOTIDE SEQUENCE [LARGE SCALE GENOMIC DNA]</scope>
    <source>
        <strain evidence="2 3">CBS 109695</strain>
    </source>
</reference>
<gene>
    <name evidence="2" type="ORF">FIBSPDRAFT_866244</name>
</gene>
<dbReference type="InterPro" id="IPR045162">
    <property type="entry name" value="Vps15-like"/>
</dbReference>
<proteinExistence type="predicted"/>
<dbReference type="GO" id="GO:0034271">
    <property type="term" value="C:phosphatidylinositol 3-kinase complex, class III, type I"/>
    <property type="evidence" value="ECO:0007669"/>
    <property type="project" value="TreeGrafter"/>
</dbReference>
<dbReference type="GO" id="GO:0004674">
    <property type="term" value="F:protein serine/threonine kinase activity"/>
    <property type="evidence" value="ECO:0007669"/>
    <property type="project" value="InterPro"/>
</dbReference>
<dbReference type="Proteomes" id="UP000076532">
    <property type="component" value="Unassembled WGS sequence"/>
</dbReference>
<keyword evidence="1" id="KW-0472">Membrane</keyword>
<dbReference type="AlphaFoldDB" id="A0A166EX94"/>
<name>A0A166EX94_9AGAM</name>
<dbReference type="EMBL" id="KV417596">
    <property type="protein sequence ID" value="KZP16208.1"/>
    <property type="molecule type" value="Genomic_DNA"/>
</dbReference>
<feature type="transmembrane region" description="Helical" evidence="1">
    <location>
        <begin position="55"/>
        <end position="79"/>
    </location>
</feature>
<evidence type="ECO:0000313" key="2">
    <source>
        <dbReference type="EMBL" id="KZP16208.1"/>
    </source>
</evidence>
<dbReference type="GO" id="GO:0016236">
    <property type="term" value="P:macroautophagy"/>
    <property type="evidence" value="ECO:0007669"/>
    <property type="project" value="InterPro"/>
</dbReference>
<dbReference type="PANTHER" id="PTHR17583:SF0">
    <property type="entry name" value="PHOSPHOINOSITIDE 3-KINASE REGULATORY SUBUNIT 4"/>
    <property type="match status" value="1"/>
</dbReference>
<sequence length="87" mass="9799">MSRVVIDRRQAPTVPGVQSQSLSQSLRAHYASKFSQFIWGTERGRRREVDRAMNVFGAGCVIAELFLEGAPLFTLGQLFKSREGELR</sequence>
<dbReference type="GO" id="GO:0045324">
    <property type="term" value="P:late endosome to vacuole transport"/>
    <property type="evidence" value="ECO:0007669"/>
    <property type="project" value="InterPro"/>
</dbReference>
<dbReference type="PANTHER" id="PTHR17583">
    <property type="entry name" value="PHOSPHOINOSITIDE 3-KINASE REGULATORY SUBUNIT 4"/>
    <property type="match status" value="1"/>
</dbReference>
<evidence type="ECO:0000256" key="1">
    <source>
        <dbReference type="SAM" id="Phobius"/>
    </source>
</evidence>
<evidence type="ECO:0000313" key="3">
    <source>
        <dbReference type="Proteomes" id="UP000076532"/>
    </source>
</evidence>
<dbReference type="STRING" id="436010.A0A166EX94"/>
<accession>A0A166EX94</accession>
<dbReference type="GO" id="GO:0006623">
    <property type="term" value="P:protein targeting to vacuole"/>
    <property type="evidence" value="ECO:0007669"/>
    <property type="project" value="TreeGrafter"/>
</dbReference>
<dbReference type="GO" id="GO:0005770">
    <property type="term" value="C:late endosome"/>
    <property type="evidence" value="ECO:0007669"/>
    <property type="project" value="TreeGrafter"/>
</dbReference>
<protein>
    <submittedName>
        <fullName evidence="2">Uncharacterized protein</fullName>
    </submittedName>
</protein>
<organism evidence="2 3">
    <name type="scientific">Athelia psychrophila</name>
    <dbReference type="NCBI Taxonomy" id="1759441"/>
    <lineage>
        <taxon>Eukaryota</taxon>
        <taxon>Fungi</taxon>
        <taxon>Dikarya</taxon>
        <taxon>Basidiomycota</taxon>
        <taxon>Agaricomycotina</taxon>
        <taxon>Agaricomycetes</taxon>
        <taxon>Agaricomycetidae</taxon>
        <taxon>Atheliales</taxon>
        <taxon>Atheliaceae</taxon>
        <taxon>Athelia</taxon>
    </lineage>
</organism>
<dbReference type="GO" id="GO:0034272">
    <property type="term" value="C:phosphatidylinositol 3-kinase complex, class III, type II"/>
    <property type="evidence" value="ECO:0007669"/>
    <property type="project" value="TreeGrafter"/>
</dbReference>
<dbReference type="OrthoDB" id="242910at2759"/>